<feature type="region of interest" description="Disordered" evidence="1">
    <location>
        <begin position="144"/>
        <end position="198"/>
    </location>
</feature>
<proteinExistence type="predicted"/>
<name>A0A4Z2HKN9_9TELE</name>
<accession>A0A4Z2HKN9</accession>
<keyword evidence="3" id="KW-1185">Reference proteome</keyword>
<evidence type="ECO:0000313" key="3">
    <source>
        <dbReference type="Proteomes" id="UP000314294"/>
    </source>
</evidence>
<dbReference type="Proteomes" id="UP000314294">
    <property type="component" value="Unassembled WGS sequence"/>
</dbReference>
<evidence type="ECO:0000256" key="1">
    <source>
        <dbReference type="SAM" id="MobiDB-lite"/>
    </source>
</evidence>
<gene>
    <name evidence="2" type="ORF">EYF80_024313</name>
</gene>
<reference evidence="2 3" key="1">
    <citation type="submission" date="2019-03" db="EMBL/GenBank/DDBJ databases">
        <title>First draft genome of Liparis tanakae, snailfish: a comprehensive survey of snailfish specific genes.</title>
        <authorList>
            <person name="Kim W."/>
            <person name="Song I."/>
            <person name="Jeong J.-H."/>
            <person name="Kim D."/>
            <person name="Kim S."/>
            <person name="Ryu S."/>
            <person name="Song J.Y."/>
            <person name="Lee S.K."/>
        </authorList>
    </citation>
    <scope>NUCLEOTIDE SEQUENCE [LARGE SCALE GENOMIC DNA]</scope>
    <source>
        <tissue evidence="2">Muscle</tissue>
    </source>
</reference>
<dbReference type="EMBL" id="SRLO01000234">
    <property type="protein sequence ID" value="TNN65494.1"/>
    <property type="molecule type" value="Genomic_DNA"/>
</dbReference>
<dbReference type="AlphaFoldDB" id="A0A4Z2HKN9"/>
<protein>
    <submittedName>
        <fullName evidence="2">Uncharacterized protein</fullName>
    </submittedName>
</protein>
<evidence type="ECO:0000313" key="2">
    <source>
        <dbReference type="EMBL" id="TNN65494.1"/>
    </source>
</evidence>
<comment type="caution">
    <text evidence="2">The sequence shown here is derived from an EMBL/GenBank/DDBJ whole genome shotgun (WGS) entry which is preliminary data.</text>
</comment>
<organism evidence="2 3">
    <name type="scientific">Liparis tanakae</name>
    <name type="common">Tanaka's snailfish</name>
    <dbReference type="NCBI Taxonomy" id="230148"/>
    <lineage>
        <taxon>Eukaryota</taxon>
        <taxon>Metazoa</taxon>
        <taxon>Chordata</taxon>
        <taxon>Craniata</taxon>
        <taxon>Vertebrata</taxon>
        <taxon>Euteleostomi</taxon>
        <taxon>Actinopterygii</taxon>
        <taxon>Neopterygii</taxon>
        <taxon>Teleostei</taxon>
        <taxon>Neoteleostei</taxon>
        <taxon>Acanthomorphata</taxon>
        <taxon>Eupercaria</taxon>
        <taxon>Perciformes</taxon>
        <taxon>Cottioidei</taxon>
        <taxon>Cottales</taxon>
        <taxon>Liparidae</taxon>
        <taxon>Liparis</taxon>
    </lineage>
</organism>
<sequence length="198" mass="21430">MPPRSFLTSPTGVTAQGRSTKYKLCAFDLELCNELAHWNDISIQSTPHNSTGAQMSTHPNNEGIWRKGKVYCWREWRNGMATGQKESGQRLRLGDVGHSIVGANQMLNSHYGDAGTEGEIKERGEGRSGAASVGYAASICPPPGEANSIVSAKAVHNSAEQKEVGRTTLDPPAPWDVGTQQTSKPRHGDHRMELHAGQ</sequence>